<keyword evidence="2" id="KW-1185">Reference proteome</keyword>
<reference evidence="1 2" key="1">
    <citation type="submission" date="2016-05" db="EMBL/GenBank/DDBJ databases">
        <title>A degradative enzymes factory behind the ericoid mycorrhizal symbiosis.</title>
        <authorList>
            <consortium name="DOE Joint Genome Institute"/>
            <person name="Martino E."/>
            <person name="Morin E."/>
            <person name="Grelet G."/>
            <person name="Kuo A."/>
            <person name="Kohler A."/>
            <person name="Daghino S."/>
            <person name="Barry K."/>
            <person name="Choi C."/>
            <person name="Cichocki N."/>
            <person name="Clum A."/>
            <person name="Copeland A."/>
            <person name="Hainaut M."/>
            <person name="Haridas S."/>
            <person name="Labutti K."/>
            <person name="Lindquist E."/>
            <person name="Lipzen A."/>
            <person name="Khouja H.-R."/>
            <person name="Murat C."/>
            <person name="Ohm R."/>
            <person name="Olson A."/>
            <person name="Spatafora J."/>
            <person name="Veneault-Fourrey C."/>
            <person name="Henrissat B."/>
            <person name="Grigoriev I."/>
            <person name="Martin F."/>
            <person name="Perotto S."/>
        </authorList>
    </citation>
    <scope>NUCLEOTIDE SEQUENCE [LARGE SCALE GENOMIC DNA]</scope>
    <source>
        <strain evidence="1 2">UAMH 7357</strain>
    </source>
</reference>
<proteinExistence type="predicted"/>
<evidence type="ECO:0000313" key="2">
    <source>
        <dbReference type="Proteomes" id="UP000235672"/>
    </source>
</evidence>
<accession>A0A2J6Q8T6</accession>
<dbReference type="AlphaFoldDB" id="A0A2J6Q8T6"/>
<dbReference type="Proteomes" id="UP000235672">
    <property type="component" value="Unassembled WGS sequence"/>
</dbReference>
<organism evidence="1 2">
    <name type="scientific">Hyaloscypha hepaticicola</name>
    <dbReference type="NCBI Taxonomy" id="2082293"/>
    <lineage>
        <taxon>Eukaryota</taxon>
        <taxon>Fungi</taxon>
        <taxon>Dikarya</taxon>
        <taxon>Ascomycota</taxon>
        <taxon>Pezizomycotina</taxon>
        <taxon>Leotiomycetes</taxon>
        <taxon>Helotiales</taxon>
        <taxon>Hyaloscyphaceae</taxon>
        <taxon>Hyaloscypha</taxon>
    </lineage>
</organism>
<dbReference type="OrthoDB" id="3540123at2759"/>
<protein>
    <submittedName>
        <fullName evidence="1">Uncharacterized protein</fullName>
    </submittedName>
</protein>
<name>A0A2J6Q8T6_9HELO</name>
<dbReference type="EMBL" id="KZ613477">
    <property type="protein sequence ID" value="PMD22689.1"/>
    <property type="molecule type" value="Genomic_DNA"/>
</dbReference>
<evidence type="ECO:0000313" key="1">
    <source>
        <dbReference type="EMBL" id="PMD22689.1"/>
    </source>
</evidence>
<gene>
    <name evidence="1" type="ORF">NA56DRAFT_747932</name>
</gene>
<sequence length="181" mass="20894">MPPISQQSTIGNLTLWEKQEVARIKKLSDKEVLSELRDIMRGRNYSWASISHQLQDRINRNQLNIEHFEPGNIPYEWNVLCDEKVSWSLNGRPSFKSFRFNRTCLANLKIIPTQAGLGPEGRKFSAFNVDMHPAGILFVDQAEQSQGGEQEFRANFIGNPGYFYADGPEFRLEYIHDRVEC</sequence>